<evidence type="ECO:0000256" key="4">
    <source>
        <dbReference type="SAM" id="MobiDB-lite"/>
    </source>
</evidence>
<dbReference type="InterPro" id="IPR001806">
    <property type="entry name" value="Small_GTPase"/>
</dbReference>
<dbReference type="GeneID" id="116953039"/>
<evidence type="ECO:0000313" key="6">
    <source>
        <dbReference type="RefSeq" id="XP_032828766.1"/>
    </source>
</evidence>
<feature type="compositionally biased region" description="Low complexity" evidence="4">
    <location>
        <begin position="185"/>
        <end position="196"/>
    </location>
</feature>
<dbReference type="InterPro" id="IPR005225">
    <property type="entry name" value="Small_GTP-bd"/>
</dbReference>
<dbReference type="SMART" id="SM00174">
    <property type="entry name" value="RHO"/>
    <property type="match status" value="1"/>
</dbReference>
<protein>
    <submittedName>
        <fullName evidence="6">Ras-related protein Rab-39B-like</fullName>
    </submittedName>
</protein>
<dbReference type="NCBIfam" id="TIGR00231">
    <property type="entry name" value="small_GTP"/>
    <property type="match status" value="1"/>
</dbReference>
<dbReference type="FunFam" id="3.40.50.300:FF:001447">
    <property type="entry name" value="Ras-related protein Rab-1B"/>
    <property type="match status" value="1"/>
</dbReference>
<dbReference type="Gene3D" id="3.40.50.300">
    <property type="entry name" value="P-loop containing nucleotide triphosphate hydrolases"/>
    <property type="match status" value="1"/>
</dbReference>
<organism evidence="5 6">
    <name type="scientific">Petromyzon marinus</name>
    <name type="common">Sea lamprey</name>
    <dbReference type="NCBI Taxonomy" id="7757"/>
    <lineage>
        <taxon>Eukaryota</taxon>
        <taxon>Metazoa</taxon>
        <taxon>Chordata</taxon>
        <taxon>Craniata</taxon>
        <taxon>Vertebrata</taxon>
        <taxon>Cyclostomata</taxon>
        <taxon>Hyperoartia</taxon>
        <taxon>Petromyzontiformes</taxon>
        <taxon>Petromyzontidae</taxon>
        <taxon>Petromyzon</taxon>
    </lineage>
</organism>
<dbReference type="InterPro" id="IPR027417">
    <property type="entry name" value="P-loop_NTPase"/>
</dbReference>
<dbReference type="PANTHER" id="PTHR47979">
    <property type="entry name" value="DRAB11-RELATED"/>
    <property type="match status" value="1"/>
</dbReference>
<dbReference type="PROSITE" id="PS51421">
    <property type="entry name" value="RAS"/>
    <property type="match status" value="1"/>
</dbReference>
<evidence type="ECO:0000256" key="2">
    <source>
        <dbReference type="ARBA" id="ARBA00022741"/>
    </source>
</evidence>
<proteinExistence type="inferred from homology"/>
<dbReference type="GO" id="GO:0003924">
    <property type="term" value="F:GTPase activity"/>
    <property type="evidence" value="ECO:0007669"/>
    <property type="project" value="InterPro"/>
</dbReference>
<dbReference type="InterPro" id="IPR050209">
    <property type="entry name" value="Rab_GTPases_membrane_traffic"/>
</dbReference>
<dbReference type="Pfam" id="PF00071">
    <property type="entry name" value="Ras"/>
    <property type="match status" value="1"/>
</dbReference>
<dbReference type="SMART" id="SM00175">
    <property type="entry name" value="RAB"/>
    <property type="match status" value="1"/>
</dbReference>
<keyword evidence="2" id="KW-0547">Nucleotide-binding</keyword>
<sequence length="224" mass="24151">MEPCGVRYQYSVIVLGDATVGKTALLRRFVEGTYGEESDPTVGVDFFIRTLALGPDAGRRVKVQLWDTAGQERFRSITRSYYQGAAGALLVYDVSRRPSYLHIADWLAEARIHGPPSGMAFVLVGHKCDLQGQRAVSRVEGERFASAHGMAYVEATARRGVGVEEAFVELVTAIHARTVALEASSSPSSLPAKLPPGVRITERPDRAGSTPGRSSRRAGLGCSC</sequence>
<accession>A0AAJ7U4Z5</accession>
<feature type="region of interest" description="Disordered" evidence="4">
    <location>
        <begin position="185"/>
        <end position="224"/>
    </location>
</feature>
<dbReference type="GO" id="GO:0005525">
    <property type="term" value="F:GTP binding"/>
    <property type="evidence" value="ECO:0007669"/>
    <property type="project" value="UniProtKB-KW"/>
</dbReference>
<dbReference type="PROSITE" id="PS51419">
    <property type="entry name" value="RAB"/>
    <property type="match status" value="1"/>
</dbReference>
<keyword evidence="5" id="KW-1185">Reference proteome</keyword>
<evidence type="ECO:0000313" key="5">
    <source>
        <dbReference type="Proteomes" id="UP001318040"/>
    </source>
</evidence>
<dbReference type="SMART" id="SM00173">
    <property type="entry name" value="RAS"/>
    <property type="match status" value="1"/>
</dbReference>
<reference evidence="6" key="1">
    <citation type="submission" date="2025-08" db="UniProtKB">
        <authorList>
            <consortium name="RefSeq"/>
        </authorList>
    </citation>
    <scope>IDENTIFICATION</scope>
    <source>
        <tissue evidence="6">Sperm</tissue>
    </source>
</reference>
<dbReference type="AlphaFoldDB" id="A0AAJ7U4Z5"/>
<dbReference type="PROSITE" id="PS51420">
    <property type="entry name" value="RHO"/>
    <property type="match status" value="1"/>
</dbReference>
<dbReference type="SMART" id="SM00176">
    <property type="entry name" value="RAN"/>
    <property type="match status" value="1"/>
</dbReference>
<dbReference type="Proteomes" id="UP001318040">
    <property type="component" value="Chromosome 49"/>
</dbReference>
<keyword evidence="3" id="KW-0342">GTP-binding</keyword>
<comment type="similarity">
    <text evidence="1">Belongs to the small GTPase superfamily. Rab family.</text>
</comment>
<gene>
    <name evidence="6" type="primary">LOC116953039</name>
</gene>
<dbReference type="SUPFAM" id="SSF52540">
    <property type="entry name" value="P-loop containing nucleoside triphosphate hydrolases"/>
    <property type="match status" value="1"/>
</dbReference>
<dbReference type="KEGG" id="pmrn:116953039"/>
<evidence type="ECO:0000256" key="1">
    <source>
        <dbReference type="ARBA" id="ARBA00006270"/>
    </source>
</evidence>
<name>A0AAJ7U4Z5_PETMA</name>
<dbReference type="PRINTS" id="PR00449">
    <property type="entry name" value="RASTRNSFRMNG"/>
</dbReference>
<evidence type="ECO:0000256" key="3">
    <source>
        <dbReference type="ARBA" id="ARBA00023134"/>
    </source>
</evidence>
<dbReference type="RefSeq" id="XP_032828766.1">
    <property type="nucleotide sequence ID" value="XM_032972875.1"/>
</dbReference>